<protein>
    <submittedName>
        <fullName evidence="1">Uncharacterized protein</fullName>
    </submittedName>
</protein>
<sequence>MNHILLPVAGLKQENLWLDLVQAAKEESMSGPRKSSLMEDTAARFLEKLLGRLGIDCCKHPTTGGRGLEGGRWEGGGGLDIEKNLELSWKGCSYLS</sequence>
<accession>A0A517YRT8</accession>
<dbReference type="RefSeq" id="WP_145075231.1">
    <property type="nucleotide sequence ID" value="NZ_CP036425.1"/>
</dbReference>
<proteinExistence type="predicted"/>
<gene>
    <name evidence="1" type="ORF">KS4_09650</name>
</gene>
<dbReference type="KEGG" id="pcor:KS4_09650"/>
<dbReference type="Proteomes" id="UP000317369">
    <property type="component" value="Chromosome"/>
</dbReference>
<dbReference type="EMBL" id="CP036425">
    <property type="protein sequence ID" value="QDU32926.1"/>
    <property type="molecule type" value="Genomic_DNA"/>
</dbReference>
<organism evidence="1 2">
    <name type="scientific">Poriferisphaera corsica</name>
    <dbReference type="NCBI Taxonomy" id="2528020"/>
    <lineage>
        <taxon>Bacteria</taxon>
        <taxon>Pseudomonadati</taxon>
        <taxon>Planctomycetota</taxon>
        <taxon>Phycisphaerae</taxon>
        <taxon>Phycisphaerales</taxon>
        <taxon>Phycisphaeraceae</taxon>
        <taxon>Poriferisphaera</taxon>
    </lineage>
</organism>
<dbReference type="AlphaFoldDB" id="A0A517YRT8"/>
<evidence type="ECO:0000313" key="2">
    <source>
        <dbReference type="Proteomes" id="UP000317369"/>
    </source>
</evidence>
<name>A0A517YRT8_9BACT</name>
<keyword evidence="2" id="KW-1185">Reference proteome</keyword>
<evidence type="ECO:0000313" key="1">
    <source>
        <dbReference type="EMBL" id="QDU32926.1"/>
    </source>
</evidence>
<reference evidence="1 2" key="1">
    <citation type="submission" date="2019-02" db="EMBL/GenBank/DDBJ databases">
        <title>Deep-cultivation of Planctomycetes and their phenomic and genomic characterization uncovers novel biology.</title>
        <authorList>
            <person name="Wiegand S."/>
            <person name="Jogler M."/>
            <person name="Boedeker C."/>
            <person name="Pinto D."/>
            <person name="Vollmers J."/>
            <person name="Rivas-Marin E."/>
            <person name="Kohn T."/>
            <person name="Peeters S.H."/>
            <person name="Heuer A."/>
            <person name="Rast P."/>
            <person name="Oberbeckmann S."/>
            <person name="Bunk B."/>
            <person name="Jeske O."/>
            <person name="Meyerdierks A."/>
            <person name="Storesund J.E."/>
            <person name="Kallscheuer N."/>
            <person name="Luecker S."/>
            <person name="Lage O.M."/>
            <person name="Pohl T."/>
            <person name="Merkel B.J."/>
            <person name="Hornburger P."/>
            <person name="Mueller R.-W."/>
            <person name="Bruemmer F."/>
            <person name="Labrenz M."/>
            <person name="Spormann A.M."/>
            <person name="Op den Camp H."/>
            <person name="Overmann J."/>
            <person name="Amann R."/>
            <person name="Jetten M.S.M."/>
            <person name="Mascher T."/>
            <person name="Medema M.H."/>
            <person name="Devos D.P."/>
            <person name="Kaster A.-K."/>
            <person name="Ovreas L."/>
            <person name="Rohde M."/>
            <person name="Galperin M.Y."/>
            <person name="Jogler C."/>
        </authorList>
    </citation>
    <scope>NUCLEOTIDE SEQUENCE [LARGE SCALE GENOMIC DNA]</scope>
    <source>
        <strain evidence="1 2">KS4</strain>
    </source>
</reference>